<dbReference type="Proteomes" id="UP000006983">
    <property type="component" value="Unassembled WGS sequence"/>
</dbReference>
<feature type="domain" description="DUF4097" evidence="1">
    <location>
        <begin position="63"/>
        <end position="289"/>
    </location>
</feature>
<evidence type="ECO:0000313" key="3">
    <source>
        <dbReference type="Proteomes" id="UP000006983"/>
    </source>
</evidence>
<comment type="caution">
    <text evidence="2">The sequence shown here is derived from an EMBL/GenBank/DDBJ whole genome shotgun (WGS) entry which is preliminary data.</text>
</comment>
<name>J7T5F6_STRSL</name>
<evidence type="ECO:0000313" key="2">
    <source>
        <dbReference type="EMBL" id="EJO15980.1"/>
    </source>
</evidence>
<sequence length="290" mass="32165">MAHQERKKIMKTWKKIILGVSLISLFLGGGFVAWGYSQGGLTDLQNQTKSEQDYVKKEVDDFNKIDIKSSSYNVLIKTGNVDKATLSYYQKAKTPIDTSVKDGQLTINDNNSKLDSTSNKHINFFGLKDLVRLSTLNEEVRKKTIIITLPKKQTIDFLKVDLATGNLDLINSTIKKSDINLNVGDLTFTKMIVRNLKANLDVGSVDSDNTLFTNSDLSISMGEYSGDNLIFNGHNKLDVTSGEIEIALKDYMLNVQADSHSGEVDITNNLKISKDNTLTITSDLGDITVE</sequence>
<dbReference type="EMBL" id="ALIF01000006">
    <property type="protein sequence ID" value="EJO15980.1"/>
    <property type="molecule type" value="Genomic_DNA"/>
</dbReference>
<dbReference type="InterPro" id="IPR025164">
    <property type="entry name" value="Toastrack_DUF4097"/>
</dbReference>
<reference evidence="2 3" key="1">
    <citation type="journal article" date="2012" name="J. Bacteriol.">
        <title>Genome Sequence of the Lantibiotic Bacteriocin Producer Streptococcus salivarius Strain K12.</title>
        <authorList>
            <person name="Barretto C."/>
            <person name="Alvarez-Martin P."/>
            <person name="Foata F."/>
            <person name="Renault P."/>
            <person name="Berger B."/>
        </authorList>
    </citation>
    <scope>NUCLEOTIDE SEQUENCE [LARGE SCALE GENOMIC DNA]</scope>
    <source>
        <strain evidence="2 3">K12</strain>
    </source>
</reference>
<organism evidence="2 3">
    <name type="scientific">Streptococcus salivarius K12</name>
    <dbReference type="NCBI Taxonomy" id="1200793"/>
    <lineage>
        <taxon>Bacteria</taxon>
        <taxon>Bacillati</taxon>
        <taxon>Bacillota</taxon>
        <taxon>Bacilli</taxon>
        <taxon>Lactobacillales</taxon>
        <taxon>Streptococcaceae</taxon>
        <taxon>Streptococcus</taxon>
    </lineage>
</organism>
<protein>
    <recommendedName>
        <fullName evidence="1">DUF4097 domain-containing protein</fullName>
    </recommendedName>
</protein>
<dbReference type="Gene3D" id="2.160.20.120">
    <property type="match status" value="1"/>
</dbReference>
<keyword evidence="3" id="KW-1185">Reference proteome</keyword>
<accession>J7T5F6</accession>
<dbReference type="AlphaFoldDB" id="J7T5F6"/>
<evidence type="ECO:0000259" key="1">
    <source>
        <dbReference type="Pfam" id="PF13349"/>
    </source>
</evidence>
<gene>
    <name evidence="2" type="ORF">RSSL_00872</name>
</gene>
<proteinExistence type="predicted"/>
<dbReference type="Pfam" id="PF13349">
    <property type="entry name" value="DUF4097"/>
    <property type="match status" value="1"/>
</dbReference>
<dbReference type="PATRIC" id="fig|1200793.3.peg.1954"/>